<comment type="caution">
    <text evidence="10">The sequence shown here is derived from an EMBL/GenBank/DDBJ whole genome shotgun (WGS) entry which is preliminary data.</text>
</comment>
<feature type="binding site" evidence="9">
    <location>
        <position position="84"/>
    </location>
    <ligand>
        <name>Mg(2+)</name>
        <dbReference type="ChEBI" id="CHEBI:18420"/>
        <label>2</label>
    </ligand>
</feature>
<dbReference type="PANTHER" id="PTHR43028">
    <property type="entry name" value="3'(2'),5'-BISPHOSPHATE NUCLEOTIDASE 1"/>
    <property type="match status" value="1"/>
</dbReference>
<dbReference type="EC" id="3.1.3.7" evidence="9"/>
<dbReference type="PROSITE" id="PS00629">
    <property type="entry name" value="IMP_1"/>
    <property type="match status" value="1"/>
</dbReference>
<sequence>MDLLDTALDAALAGGAAILPLYGRPLPVDHKADDSPLTQADTAAHRAIVGRLAATGLPVLSEEGDPEDADGRDWRRFWCVDPLDGTKEFVKGAATPPITSGEFTVNVALIEDGAPVLGVVHVPVHGVTYYAAGGAAWKRTGGAEPVPISTRRAPEGSLTVVASRDHAGAEVDAILARVEAEGRAVEAAPVGSSLKFCLVAEGRADFYPRTVPTFEWDTAAAQAVVEAAGGGVATRDGARLAYNKSDLRNPSVFCWGDSALDWRRWLADS</sequence>
<evidence type="ECO:0000256" key="3">
    <source>
        <dbReference type="ARBA" id="ARBA00022475"/>
    </source>
</evidence>
<dbReference type="GO" id="GO:0008441">
    <property type="term" value="F:3'(2'),5'-bisphosphate nucleotidase activity"/>
    <property type="evidence" value="ECO:0007669"/>
    <property type="project" value="UniProtKB-EC"/>
</dbReference>
<keyword evidence="6 9" id="KW-0378">Hydrolase</keyword>
<dbReference type="Gene3D" id="3.30.540.10">
    <property type="entry name" value="Fructose-1,6-Bisphosphatase, subunit A, domain 1"/>
    <property type="match status" value="1"/>
</dbReference>
<protein>
    <recommendedName>
        <fullName evidence="9">3'(2'),5'-bisphosphate nucleotidase CysQ</fullName>
        <ecNumber evidence="9">3.1.3.7</ecNumber>
    </recommendedName>
    <alternativeName>
        <fullName evidence="9">3'(2'),5-bisphosphonucleoside 3'(2')-phosphohydrolase</fullName>
    </alternativeName>
    <alternativeName>
        <fullName evidence="9">3'-phosphoadenosine 5'-phosphate phosphatase</fullName>
        <shortName evidence="9">PAP phosphatase</shortName>
    </alternativeName>
</protein>
<dbReference type="PANTHER" id="PTHR43028:SF5">
    <property type="entry name" value="3'(2'),5'-BISPHOSPHATE NUCLEOTIDASE 1"/>
    <property type="match status" value="1"/>
</dbReference>
<dbReference type="SUPFAM" id="SSF56655">
    <property type="entry name" value="Carbohydrate phosphatase"/>
    <property type="match status" value="1"/>
</dbReference>
<dbReference type="Proteomes" id="UP001267426">
    <property type="component" value="Unassembled WGS sequence"/>
</dbReference>
<reference evidence="10 11" key="1">
    <citation type="submission" date="2023-09" db="EMBL/GenBank/DDBJ databases">
        <authorList>
            <person name="Rey-Velasco X."/>
        </authorList>
    </citation>
    <scope>NUCLEOTIDE SEQUENCE [LARGE SCALE GENOMIC DNA]</scope>
    <source>
        <strain evidence="10 11">F394</strain>
    </source>
</reference>
<feature type="binding site" evidence="9">
    <location>
        <position position="83"/>
    </location>
    <ligand>
        <name>Mg(2+)</name>
        <dbReference type="ChEBI" id="CHEBI:18420"/>
        <label>1</label>
    </ligand>
</feature>
<comment type="catalytic activity">
    <reaction evidence="1 9">
        <text>adenosine 3',5'-bisphosphate + H2O = AMP + phosphate</text>
        <dbReference type="Rhea" id="RHEA:10040"/>
        <dbReference type="ChEBI" id="CHEBI:15377"/>
        <dbReference type="ChEBI" id="CHEBI:43474"/>
        <dbReference type="ChEBI" id="CHEBI:58343"/>
        <dbReference type="ChEBI" id="CHEBI:456215"/>
        <dbReference type="EC" id="3.1.3.7"/>
    </reaction>
</comment>
<evidence type="ECO:0000256" key="4">
    <source>
        <dbReference type="ARBA" id="ARBA00022519"/>
    </source>
</evidence>
<evidence type="ECO:0000256" key="8">
    <source>
        <dbReference type="ARBA" id="ARBA00023136"/>
    </source>
</evidence>
<feature type="binding site" evidence="9">
    <location>
        <position position="62"/>
    </location>
    <ligand>
        <name>substrate</name>
    </ligand>
</feature>
<evidence type="ECO:0000256" key="6">
    <source>
        <dbReference type="ARBA" id="ARBA00022801"/>
    </source>
</evidence>
<comment type="similarity">
    <text evidence="2 9">Belongs to the inositol monophosphatase superfamily. CysQ family.</text>
</comment>
<dbReference type="InterPro" id="IPR020583">
    <property type="entry name" value="Inositol_monoP_metal-BS"/>
</dbReference>
<dbReference type="EMBL" id="JAVRHT010000009">
    <property type="protein sequence ID" value="MDT0631208.1"/>
    <property type="molecule type" value="Genomic_DNA"/>
</dbReference>
<evidence type="ECO:0000256" key="7">
    <source>
        <dbReference type="ARBA" id="ARBA00022842"/>
    </source>
</evidence>
<dbReference type="InterPro" id="IPR050725">
    <property type="entry name" value="CysQ/Inositol_MonoPase"/>
</dbReference>
<feature type="binding site" evidence="9">
    <location>
        <begin position="83"/>
        <end position="86"/>
    </location>
    <ligand>
        <name>substrate</name>
    </ligand>
</feature>
<comment type="subcellular location">
    <subcellularLocation>
        <location evidence="9">Cell membrane</location>
        <topology evidence="9">Peripheral membrane protein</topology>
        <orientation evidence="9">Cytoplasmic side</orientation>
    </subcellularLocation>
</comment>
<evidence type="ECO:0000256" key="1">
    <source>
        <dbReference type="ARBA" id="ARBA00001625"/>
    </source>
</evidence>
<evidence type="ECO:0000256" key="9">
    <source>
        <dbReference type="HAMAP-Rule" id="MF_02095"/>
    </source>
</evidence>
<evidence type="ECO:0000256" key="5">
    <source>
        <dbReference type="ARBA" id="ARBA00022723"/>
    </source>
</evidence>
<dbReference type="Gene3D" id="3.40.190.80">
    <property type="match status" value="1"/>
</dbReference>
<keyword evidence="11" id="KW-1185">Reference proteome</keyword>
<dbReference type="Pfam" id="PF00459">
    <property type="entry name" value="Inositol_P"/>
    <property type="match status" value="1"/>
</dbReference>
<feature type="binding site" evidence="9">
    <location>
        <position position="81"/>
    </location>
    <ligand>
        <name>Mg(2+)</name>
        <dbReference type="ChEBI" id="CHEBI:18420"/>
        <label>2</label>
    </ligand>
</feature>
<dbReference type="PROSITE" id="PS00630">
    <property type="entry name" value="IMP_2"/>
    <property type="match status" value="1"/>
</dbReference>
<keyword evidence="3 9" id="KW-1003">Cell membrane</keyword>
<dbReference type="PRINTS" id="PR00377">
    <property type="entry name" value="IMPHPHTASES"/>
</dbReference>
<dbReference type="RefSeq" id="WP_311662551.1">
    <property type="nucleotide sequence ID" value="NZ_JAVRHT010000009.1"/>
</dbReference>
<feature type="binding site" evidence="9">
    <location>
        <position position="217"/>
    </location>
    <ligand>
        <name>substrate</name>
    </ligand>
</feature>
<accession>A0ABU3BPL2</accession>
<keyword evidence="5 9" id="KW-0479">Metal-binding</keyword>
<dbReference type="InterPro" id="IPR000760">
    <property type="entry name" value="Inositol_monophosphatase-like"/>
</dbReference>
<dbReference type="NCBIfam" id="TIGR01331">
    <property type="entry name" value="bisphos_cysQ"/>
    <property type="match status" value="1"/>
</dbReference>
<dbReference type="InterPro" id="IPR020550">
    <property type="entry name" value="Inositol_monophosphatase_CS"/>
</dbReference>
<keyword evidence="4" id="KW-0997">Cell inner membrane</keyword>
<keyword evidence="7 9" id="KW-0460">Magnesium</keyword>
<evidence type="ECO:0000256" key="2">
    <source>
        <dbReference type="ARBA" id="ARBA00005289"/>
    </source>
</evidence>
<evidence type="ECO:0000313" key="10">
    <source>
        <dbReference type="EMBL" id="MDT0631208.1"/>
    </source>
</evidence>
<proteinExistence type="inferred from homology"/>
<name>A0ABU3BPL2_9BACT</name>
<dbReference type="HAMAP" id="MF_02095">
    <property type="entry name" value="CysQ"/>
    <property type="match status" value="1"/>
</dbReference>
<comment type="function">
    <text evidence="9">Converts adenosine-3',5'-bisphosphate (PAP) to AMP.</text>
</comment>
<feature type="binding site" evidence="9">
    <location>
        <position position="62"/>
    </location>
    <ligand>
        <name>Mg(2+)</name>
        <dbReference type="ChEBI" id="CHEBI:18420"/>
        <label>1</label>
    </ligand>
</feature>
<gene>
    <name evidence="9 10" type="primary">cysQ</name>
    <name evidence="10" type="ORF">RM540_05540</name>
</gene>
<dbReference type="CDD" id="cd01638">
    <property type="entry name" value="CysQ"/>
    <property type="match status" value="1"/>
</dbReference>
<feature type="binding site" evidence="9">
    <location>
        <position position="217"/>
    </location>
    <ligand>
        <name>Mg(2+)</name>
        <dbReference type="ChEBI" id="CHEBI:18420"/>
        <label>2</label>
    </ligand>
</feature>
<comment type="cofactor">
    <cofactor evidence="9">
        <name>Mg(2+)</name>
        <dbReference type="ChEBI" id="CHEBI:18420"/>
    </cofactor>
</comment>
<organism evidence="10 11">
    <name type="scientific">Rubrivirga litoralis</name>
    <dbReference type="NCBI Taxonomy" id="3075598"/>
    <lineage>
        <taxon>Bacteria</taxon>
        <taxon>Pseudomonadati</taxon>
        <taxon>Rhodothermota</taxon>
        <taxon>Rhodothermia</taxon>
        <taxon>Rhodothermales</taxon>
        <taxon>Rubricoccaceae</taxon>
        <taxon>Rubrivirga</taxon>
    </lineage>
</organism>
<dbReference type="InterPro" id="IPR006240">
    <property type="entry name" value="CysQ"/>
</dbReference>
<keyword evidence="8 9" id="KW-0472">Membrane</keyword>
<evidence type="ECO:0000313" key="11">
    <source>
        <dbReference type="Proteomes" id="UP001267426"/>
    </source>
</evidence>
<feature type="binding site" evidence="9">
    <location>
        <position position="81"/>
    </location>
    <ligand>
        <name>Mg(2+)</name>
        <dbReference type="ChEBI" id="CHEBI:18420"/>
        <label>1</label>
    </ligand>
</feature>